<dbReference type="OrthoDB" id="6594281at2759"/>
<gene>
    <name evidence="2" type="ORF">AaeL_AAEL000429</name>
</gene>
<name>Q17PB3_AEDAE</name>
<feature type="region of interest" description="Disordered" evidence="1">
    <location>
        <begin position="220"/>
        <end position="290"/>
    </location>
</feature>
<dbReference type="eggNOG" id="ENOG502S6V2">
    <property type="taxonomic scope" value="Eukaryota"/>
</dbReference>
<dbReference type="AlphaFoldDB" id="Q17PB3"/>
<dbReference type="EMBL" id="CH477193">
    <property type="protein sequence ID" value="EAT48518.1"/>
    <property type="molecule type" value="Genomic_DNA"/>
</dbReference>
<organism evidence="2 3">
    <name type="scientific">Aedes aegypti</name>
    <name type="common">Yellowfever mosquito</name>
    <name type="synonym">Culex aegypti</name>
    <dbReference type="NCBI Taxonomy" id="7159"/>
    <lineage>
        <taxon>Eukaryota</taxon>
        <taxon>Metazoa</taxon>
        <taxon>Ecdysozoa</taxon>
        <taxon>Arthropoda</taxon>
        <taxon>Hexapoda</taxon>
        <taxon>Insecta</taxon>
        <taxon>Pterygota</taxon>
        <taxon>Neoptera</taxon>
        <taxon>Endopterygota</taxon>
        <taxon>Diptera</taxon>
        <taxon>Nematocera</taxon>
        <taxon>Culicoidea</taxon>
        <taxon>Culicidae</taxon>
        <taxon>Culicinae</taxon>
        <taxon>Aedini</taxon>
        <taxon>Aedes</taxon>
        <taxon>Stegomyia</taxon>
    </lineage>
</organism>
<sequence length="533" mass="62065">MPKQKWGTNSKQYCAEQEHDQYDQLYRKSDVFYEYLNDAPCKIPKIEEHLADPVELLETIDEIDLPAHRLTGKVRLQYLSYLEKLLDGNYDAWAGTVEPYENVTFTPDEVKRCAASIEMKAVQSCMIMSLYRNYVLQLISQIRKETNECILHPSLINMKFTPKIIKKECCHVSVQTDPIEQINDTQEKAPINLFECNDLPLLDVPAMSLDEKIRNFERKMHLSSPKLKTRRDKREKRPRKERSRSRAGDRLSLPITSHEPEPAPQIHQPKPAPETFKSPLVEVPKPENLGSQDDEILRELEAMFDTGDDGNIFDSCENQVQIKAIMNEIEKFEPQTCEQSHTLNVLETSTGQLHRDIPAVPSPKFDYDNSQNCLLVPKEYSKLEPGEEKVTDLRKSLWPCELHMQKTKLREILSNIADNNYLRYERIRARFVILFGEYEDEEDELGPYSPSIELNEILVSSCRQRIAKWVVQALMKPLNDGLIANRFLFKKLAKHVADNIIYLNQYPDQRFIKYYVTDYFCTHPMIASIEDMN</sequence>
<dbReference type="KEGG" id="aag:5577339"/>
<reference evidence="2" key="2">
    <citation type="journal article" date="2007" name="Science">
        <title>Genome sequence of Aedes aegypti, a major arbovirus vector.</title>
        <authorList>
            <person name="Nene V."/>
            <person name="Wortman J.R."/>
            <person name="Lawson D."/>
            <person name="Haas B."/>
            <person name="Kodira C."/>
            <person name="Tu Z.J."/>
            <person name="Loftus B."/>
            <person name="Xi Z."/>
            <person name="Megy K."/>
            <person name="Grabherr M."/>
            <person name="Ren Q."/>
            <person name="Zdobnov E.M."/>
            <person name="Lobo N.F."/>
            <person name="Campbell K.S."/>
            <person name="Brown S.E."/>
            <person name="Bonaldo M.F."/>
            <person name="Zhu J."/>
            <person name="Sinkins S.P."/>
            <person name="Hogenkamp D.G."/>
            <person name="Amedeo P."/>
            <person name="Arensburger P."/>
            <person name="Atkinson P.W."/>
            <person name="Bidwell S."/>
            <person name="Biedler J."/>
            <person name="Birney E."/>
            <person name="Bruggner R.V."/>
            <person name="Costas J."/>
            <person name="Coy M.R."/>
            <person name="Crabtree J."/>
            <person name="Crawford M."/>
            <person name="Debruyn B."/>
            <person name="Decaprio D."/>
            <person name="Eiglmeier K."/>
            <person name="Eisenstadt E."/>
            <person name="El-Dorry H."/>
            <person name="Gelbart W.M."/>
            <person name="Gomes S.L."/>
            <person name="Hammond M."/>
            <person name="Hannick L.I."/>
            <person name="Hogan J.R."/>
            <person name="Holmes M.H."/>
            <person name="Jaffe D."/>
            <person name="Johnston J.S."/>
            <person name="Kennedy R.C."/>
            <person name="Koo H."/>
            <person name="Kravitz S."/>
            <person name="Kriventseva E.V."/>
            <person name="Kulp D."/>
            <person name="Labutti K."/>
            <person name="Lee E."/>
            <person name="Li S."/>
            <person name="Lovin D.D."/>
            <person name="Mao C."/>
            <person name="Mauceli E."/>
            <person name="Menck C.F."/>
            <person name="Miller J.R."/>
            <person name="Montgomery P."/>
            <person name="Mori A."/>
            <person name="Nascimento A.L."/>
            <person name="Naveira H.F."/>
            <person name="Nusbaum C."/>
            <person name="O'leary S."/>
            <person name="Orvis J."/>
            <person name="Pertea M."/>
            <person name="Quesneville H."/>
            <person name="Reidenbach K.R."/>
            <person name="Rogers Y.H."/>
            <person name="Roth C.W."/>
            <person name="Schneider J.R."/>
            <person name="Schatz M."/>
            <person name="Shumway M."/>
            <person name="Stanke M."/>
            <person name="Stinson E.O."/>
            <person name="Tubio J.M."/>
            <person name="Vanzee J.P."/>
            <person name="Verjovski-Almeida S."/>
            <person name="Werner D."/>
            <person name="White O."/>
            <person name="Wyder S."/>
            <person name="Zeng Q."/>
            <person name="Zhao Q."/>
            <person name="Zhao Y."/>
            <person name="Hill C.A."/>
            <person name="Raikhel A.S."/>
            <person name="Soares M.B."/>
            <person name="Knudson D.L."/>
            <person name="Lee N.H."/>
            <person name="Galagan J."/>
            <person name="Salzberg S.L."/>
            <person name="Paulsen I.T."/>
            <person name="Dimopoulos G."/>
            <person name="Collins F.H."/>
            <person name="Birren B."/>
            <person name="Fraser-Liggett C.M."/>
            <person name="Severson D.W."/>
        </authorList>
    </citation>
    <scope>NUCLEOTIDE SEQUENCE [LARGE SCALE GENOMIC DNA]</scope>
    <source>
        <strain evidence="2">Liverpool</strain>
    </source>
</reference>
<dbReference type="PhylomeDB" id="Q17PB3"/>
<protein>
    <submittedName>
        <fullName evidence="2">AAEL000429-PA</fullName>
    </submittedName>
</protein>
<evidence type="ECO:0000313" key="3">
    <source>
        <dbReference type="Proteomes" id="UP000682892"/>
    </source>
</evidence>
<evidence type="ECO:0000313" key="2">
    <source>
        <dbReference type="EMBL" id="EAT48518.1"/>
    </source>
</evidence>
<dbReference type="Proteomes" id="UP000682892">
    <property type="component" value="Unassembled WGS sequence"/>
</dbReference>
<dbReference type="VEuPathDB" id="VectorBase:AAEL000429"/>
<dbReference type="PaxDb" id="7159-AAEL000429-PA"/>
<feature type="compositionally biased region" description="Basic residues" evidence="1">
    <location>
        <begin position="227"/>
        <end position="243"/>
    </location>
</feature>
<accession>Q17PB3</accession>
<dbReference type="HOGENOM" id="CLU_560465_0_0_1"/>
<reference evidence="2" key="3">
    <citation type="submission" date="2012-09" db="EMBL/GenBank/DDBJ databases">
        <authorList>
            <consortium name="VectorBase"/>
        </authorList>
    </citation>
    <scope>NUCLEOTIDE SEQUENCE</scope>
    <source>
        <strain evidence="2">Liverpool</strain>
    </source>
</reference>
<proteinExistence type="predicted"/>
<reference evidence="2" key="1">
    <citation type="submission" date="2005-10" db="EMBL/GenBank/DDBJ databases">
        <authorList>
            <person name="Loftus B.J."/>
            <person name="Nene V.M."/>
            <person name="Hannick L.I."/>
            <person name="Bidwell S."/>
            <person name="Haas B."/>
            <person name="Amedeo P."/>
            <person name="Orvis J."/>
            <person name="Wortman J.R."/>
            <person name="White O.R."/>
            <person name="Salzberg S."/>
            <person name="Shumway M."/>
            <person name="Koo H."/>
            <person name="Zhao Y."/>
            <person name="Holmes M."/>
            <person name="Miller J."/>
            <person name="Schatz M."/>
            <person name="Pop M."/>
            <person name="Pai G."/>
            <person name="Utterback T."/>
            <person name="Rogers Y.-H."/>
            <person name="Kravitz S."/>
            <person name="Fraser C.M."/>
        </authorList>
    </citation>
    <scope>NUCLEOTIDE SEQUENCE</scope>
    <source>
        <strain evidence="2">Liverpool</strain>
    </source>
</reference>
<evidence type="ECO:0000256" key="1">
    <source>
        <dbReference type="SAM" id="MobiDB-lite"/>
    </source>
</evidence>
<dbReference type="OMA" id="RNHHKPT"/>